<feature type="region of interest" description="Disordered" evidence="1">
    <location>
        <begin position="194"/>
        <end position="237"/>
    </location>
</feature>
<protein>
    <submittedName>
        <fullName evidence="3">Histidine phosphatase family protein</fullName>
    </submittedName>
</protein>
<name>A0A510HGI4_9ACTN</name>
<dbReference type="InterPro" id="IPR013078">
    <property type="entry name" value="His_Pase_superF_clade-1"/>
</dbReference>
<feature type="chain" id="PRO_5021832413" evidence="2">
    <location>
        <begin position="31"/>
        <end position="237"/>
    </location>
</feature>
<dbReference type="AlphaFoldDB" id="A0A510HGI4"/>
<accession>A0A510HGI4</accession>
<keyword evidence="2" id="KW-0732">Signal</keyword>
<keyword evidence="4" id="KW-1185">Reference proteome</keyword>
<evidence type="ECO:0000313" key="4">
    <source>
        <dbReference type="Proteomes" id="UP000318065"/>
    </source>
</evidence>
<gene>
    <name evidence="3" type="ORF">RxyAA322_02090</name>
</gene>
<dbReference type="Proteomes" id="UP000318065">
    <property type="component" value="Chromosome"/>
</dbReference>
<evidence type="ECO:0000256" key="1">
    <source>
        <dbReference type="SAM" id="MobiDB-lite"/>
    </source>
</evidence>
<dbReference type="SUPFAM" id="SSF53254">
    <property type="entry name" value="Phosphoglycerate mutase-like"/>
    <property type="match status" value="1"/>
</dbReference>
<dbReference type="Gene3D" id="3.40.50.1240">
    <property type="entry name" value="Phosphoglycerate mutase-like"/>
    <property type="match status" value="1"/>
</dbReference>
<proteinExistence type="predicted"/>
<reference evidence="3" key="1">
    <citation type="journal article" date="2019" name="Microbiol. Resour. Announc.">
        <title>Complete Genome Sequence of Rubrobacter xylanophilus Strain AA3-22, Isolated from Arima Onsen in Japan.</title>
        <authorList>
            <person name="Tomariguchi N."/>
            <person name="Miyazaki K."/>
        </authorList>
    </citation>
    <scope>NUCLEOTIDE SEQUENCE [LARGE SCALE GENOMIC DNA]</scope>
    <source>
        <strain evidence="3">AA3-22</strain>
    </source>
</reference>
<sequence>MGGVRHLSKTTPRAAALLAALLALLVPACAREEENPASPPPETTLSEARLLPELREGGYVIFFRHAATDLSVADAREPDLRDCSTQRNLTPEGRRQAERIGEAFRRLGIPTGPVLTSPYCRTRTTARLAFGRAKTERALLPPDYDPPGPRRHPDLPEGGLTRLLSTPPPPGKNAVLVGHESALREVTGTSLPEGGAAIFAPHNGENPPRPLKILPPDYWTRLTPPRKTAQDGARSRR</sequence>
<feature type="signal peptide" evidence="2">
    <location>
        <begin position="1"/>
        <end position="30"/>
    </location>
</feature>
<organism evidence="3 4">
    <name type="scientific">Rubrobacter xylanophilus</name>
    <dbReference type="NCBI Taxonomy" id="49319"/>
    <lineage>
        <taxon>Bacteria</taxon>
        <taxon>Bacillati</taxon>
        <taxon>Actinomycetota</taxon>
        <taxon>Rubrobacteria</taxon>
        <taxon>Rubrobacterales</taxon>
        <taxon>Rubrobacteraceae</taxon>
        <taxon>Rubrobacter</taxon>
    </lineage>
</organism>
<dbReference type="InterPro" id="IPR029033">
    <property type="entry name" value="His_PPase_superfam"/>
</dbReference>
<evidence type="ECO:0000313" key="3">
    <source>
        <dbReference type="EMBL" id="BBL78355.1"/>
    </source>
</evidence>
<dbReference type="Pfam" id="PF00300">
    <property type="entry name" value="His_Phos_1"/>
    <property type="match status" value="1"/>
</dbReference>
<dbReference type="SMART" id="SM00855">
    <property type="entry name" value="PGAM"/>
    <property type="match status" value="1"/>
</dbReference>
<dbReference type="CDD" id="cd07040">
    <property type="entry name" value="HP"/>
    <property type="match status" value="1"/>
</dbReference>
<dbReference type="OrthoDB" id="8685508at2"/>
<dbReference type="RefSeq" id="WP_143526508.1">
    <property type="nucleotide sequence ID" value="NZ_AP019791.1"/>
</dbReference>
<dbReference type="EMBL" id="AP019791">
    <property type="protein sequence ID" value="BBL78355.1"/>
    <property type="molecule type" value="Genomic_DNA"/>
</dbReference>
<feature type="region of interest" description="Disordered" evidence="1">
    <location>
        <begin position="138"/>
        <end position="173"/>
    </location>
</feature>
<evidence type="ECO:0000256" key="2">
    <source>
        <dbReference type="SAM" id="SignalP"/>
    </source>
</evidence>